<dbReference type="SUPFAM" id="SSF75011">
    <property type="entry name" value="3-carboxy-cis,cis-mucoante lactonizing enzyme"/>
    <property type="match status" value="1"/>
</dbReference>
<dbReference type="Proteomes" id="UP000266841">
    <property type="component" value="Unassembled WGS sequence"/>
</dbReference>
<feature type="non-terminal residue" evidence="2">
    <location>
        <position position="1"/>
    </location>
</feature>
<comment type="similarity">
    <text evidence="1">Belongs to the cycloisomerase 2 family.</text>
</comment>
<name>K0SNM8_THAOC</name>
<dbReference type="EMBL" id="AGNL01013840">
    <property type="protein sequence ID" value="EJK66980.1"/>
    <property type="molecule type" value="Genomic_DNA"/>
</dbReference>
<evidence type="ECO:0008006" key="4">
    <source>
        <dbReference type="Google" id="ProtNLM"/>
    </source>
</evidence>
<gene>
    <name evidence="2" type="ORF">THAOC_12041</name>
</gene>
<reference evidence="2 3" key="1">
    <citation type="journal article" date="2012" name="Genome Biol.">
        <title>Genome and low-iron response of an oceanic diatom adapted to chronic iron limitation.</title>
        <authorList>
            <person name="Lommer M."/>
            <person name="Specht M."/>
            <person name="Roy A.S."/>
            <person name="Kraemer L."/>
            <person name="Andreson R."/>
            <person name="Gutowska M.A."/>
            <person name="Wolf J."/>
            <person name="Bergner S.V."/>
            <person name="Schilhabel M.B."/>
            <person name="Klostermeier U.C."/>
            <person name="Beiko R.G."/>
            <person name="Rosenstiel P."/>
            <person name="Hippler M."/>
            <person name="Laroche J."/>
        </authorList>
    </citation>
    <scope>NUCLEOTIDE SEQUENCE [LARGE SCALE GENOMIC DNA]</scope>
    <source>
        <strain evidence="2 3">CCMP1005</strain>
    </source>
</reference>
<accession>K0SNM8</accession>
<dbReference type="Gene3D" id="2.130.10.10">
    <property type="entry name" value="YVTN repeat-like/Quinoprotein amine dehydrogenase"/>
    <property type="match status" value="1"/>
</dbReference>
<organism evidence="2 3">
    <name type="scientific">Thalassiosira oceanica</name>
    <name type="common">Marine diatom</name>
    <dbReference type="NCBI Taxonomy" id="159749"/>
    <lineage>
        <taxon>Eukaryota</taxon>
        <taxon>Sar</taxon>
        <taxon>Stramenopiles</taxon>
        <taxon>Ochrophyta</taxon>
        <taxon>Bacillariophyta</taxon>
        <taxon>Coscinodiscophyceae</taxon>
        <taxon>Thalassiosirophycidae</taxon>
        <taxon>Thalassiosirales</taxon>
        <taxon>Thalassiosiraceae</taxon>
        <taxon>Thalassiosira</taxon>
    </lineage>
</organism>
<sequence length="396" mass="42192">GDGGVPHDRSKVGEGVHAISVTSEGKLAALAGPIIGADTLQNPAYVTILKRSDATGRPDALKQGGLCVVSELSEGTFQAFAIECEGSEVKAKAVGSRIDSGGQYPCHITSDTVGDMEVISVCNYGDSEGVLSLYGNNSHVGNPYIQHVRIAYGAGSKIDLARQATSHAHSSEFTDGPSLSKKNLCVLDLGSDKLISYSLSTEISENSLKCTEQSCNGAPPGTGPRSIMFNPKYENIAAISLEMSAQILLVERKGDGSFVKLLKPIPLLPAGWPDESSNEAKYNGGKWASDAVFSPCGRFLYAAARLHNSISVFELKISSEKHVDGIDLVQRIPTEGLTPRCLCVPECGSFILVAHQHSHEITSFSRSKDDGRLELVDRLEFPNAACVKLVKRDMIG</sequence>
<dbReference type="GO" id="GO:0017057">
    <property type="term" value="F:6-phosphogluconolactonase activity"/>
    <property type="evidence" value="ECO:0007669"/>
    <property type="project" value="TreeGrafter"/>
</dbReference>
<dbReference type="AlphaFoldDB" id="K0SNM8"/>
<dbReference type="OMA" id="FAIECEG"/>
<keyword evidence="3" id="KW-1185">Reference proteome</keyword>
<dbReference type="eggNOG" id="ENOG502RR94">
    <property type="taxonomic scope" value="Eukaryota"/>
</dbReference>
<evidence type="ECO:0000313" key="2">
    <source>
        <dbReference type="EMBL" id="EJK66980.1"/>
    </source>
</evidence>
<proteinExistence type="inferred from homology"/>
<evidence type="ECO:0000313" key="3">
    <source>
        <dbReference type="Proteomes" id="UP000266841"/>
    </source>
</evidence>
<comment type="caution">
    <text evidence="2">The sequence shown here is derived from an EMBL/GenBank/DDBJ whole genome shotgun (WGS) entry which is preliminary data.</text>
</comment>
<dbReference type="InterPro" id="IPR015943">
    <property type="entry name" value="WD40/YVTN_repeat-like_dom_sf"/>
</dbReference>
<protein>
    <recommendedName>
        <fullName evidence="4">6-phosphogluconolactonase</fullName>
    </recommendedName>
</protein>
<dbReference type="InterPro" id="IPR050282">
    <property type="entry name" value="Cycloisomerase_2"/>
</dbReference>
<evidence type="ECO:0000256" key="1">
    <source>
        <dbReference type="ARBA" id="ARBA00005564"/>
    </source>
</evidence>
<dbReference type="OrthoDB" id="9972196at2759"/>
<dbReference type="PANTHER" id="PTHR30344">
    <property type="entry name" value="6-PHOSPHOGLUCONOLACTONASE-RELATED"/>
    <property type="match status" value="1"/>
</dbReference>
<dbReference type="InterPro" id="IPR019405">
    <property type="entry name" value="Lactonase_7-beta_prop"/>
</dbReference>
<dbReference type="Pfam" id="PF10282">
    <property type="entry name" value="Lactonase"/>
    <property type="match status" value="1"/>
</dbReference>
<dbReference type="PANTHER" id="PTHR30344:SF1">
    <property type="entry name" value="6-PHOSPHOGLUCONOLACTONASE"/>
    <property type="match status" value="1"/>
</dbReference>